<keyword evidence="1" id="KW-0479">Metal-binding</keyword>
<dbReference type="InterPro" id="IPR013010">
    <property type="entry name" value="Znf_SIAH"/>
</dbReference>
<evidence type="ECO:0000256" key="1">
    <source>
        <dbReference type="ARBA" id="ARBA00022723"/>
    </source>
</evidence>
<dbReference type="GO" id="GO:0008270">
    <property type="term" value="F:zinc ion binding"/>
    <property type="evidence" value="ECO:0007669"/>
    <property type="project" value="UniProtKB-KW"/>
</dbReference>
<dbReference type="InterPro" id="IPR052088">
    <property type="entry name" value="E3_ubiquitin-ligase_SINA"/>
</dbReference>
<dbReference type="InterPro" id="IPR013083">
    <property type="entry name" value="Znf_RING/FYVE/PHD"/>
</dbReference>
<dbReference type="SUPFAM" id="SSF49599">
    <property type="entry name" value="TRAF domain-like"/>
    <property type="match status" value="1"/>
</dbReference>
<dbReference type="GO" id="GO:0061630">
    <property type="term" value="F:ubiquitin protein ligase activity"/>
    <property type="evidence" value="ECO:0007669"/>
    <property type="project" value="TreeGrafter"/>
</dbReference>
<dbReference type="PANTHER" id="PTHR10315">
    <property type="entry name" value="E3 UBIQUITIN PROTEIN LIGASE SIAH"/>
    <property type="match status" value="1"/>
</dbReference>
<organism evidence="7">
    <name type="scientific">Graphocephala atropunctata</name>
    <dbReference type="NCBI Taxonomy" id="36148"/>
    <lineage>
        <taxon>Eukaryota</taxon>
        <taxon>Metazoa</taxon>
        <taxon>Ecdysozoa</taxon>
        <taxon>Arthropoda</taxon>
        <taxon>Hexapoda</taxon>
        <taxon>Insecta</taxon>
        <taxon>Pterygota</taxon>
        <taxon>Neoptera</taxon>
        <taxon>Paraneoptera</taxon>
        <taxon>Hemiptera</taxon>
        <taxon>Auchenorrhyncha</taxon>
        <taxon>Membracoidea</taxon>
        <taxon>Cicadellidae</taxon>
        <taxon>Cicadellinae</taxon>
        <taxon>Cicadellini</taxon>
        <taxon>Graphocephala</taxon>
    </lineage>
</organism>
<dbReference type="GO" id="GO:0005737">
    <property type="term" value="C:cytoplasm"/>
    <property type="evidence" value="ECO:0007669"/>
    <property type="project" value="TreeGrafter"/>
</dbReference>
<sequence length="289" mass="32681">MNDCRNAMDSNEKLKQIYTSVRKTLECHMCLNTLEVPFKLCARGHGICKRCIINNAEKCPTCDGKLTLENPSCVMNLLEALSGLCRHSCFGCTEFVVLGGNHERTCAYRPVSCRVGGCRAVVSVCGLMDHFGLEHRGHRIITSVDATTMLPNYNVKHERNDALPGNLFGQVFWITFSNDLKKKQLKFCLQSMPVGTLKEDFYVCIVFNGEKFGYSYNLKASVLSTYRDVIREHVCGHKGYNDEQICGLCSRVNISKDEICIRVPQVFLNRLGKNGNLHFKLHFFQKSSE</sequence>
<dbReference type="SUPFAM" id="SSF57850">
    <property type="entry name" value="RING/U-box"/>
    <property type="match status" value="1"/>
</dbReference>
<dbReference type="InterPro" id="IPR001841">
    <property type="entry name" value="Znf_RING"/>
</dbReference>
<feature type="domain" description="SIAH-type" evidence="6">
    <location>
        <begin position="80"/>
        <end position="136"/>
    </location>
</feature>
<dbReference type="PANTHER" id="PTHR10315:SF117">
    <property type="entry name" value="RING-TYPE E3 UBIQUITIN TRANSFERASE"/>
    <property type="match status" value="1"/>
</dbReference>
<protein>
    <recommendedName>
        <fullName evidence="8">E3 ubiquitin-protein ligase</fullName>
    </recommendedName>
</protein>
<name>A0A1B6MLV4_9HEMI</name>
<accession>A0A1B6MLV4</accession>
<evidence type="ECO:0000313" key="7">
    <source>
        <dbReference type="EMBL" id="JAT36845.1"/>
    </source>
</evidence>
<dbReference type="PROSITE" id="PS50089">
    <property type="entry name" value="ZF_RING_2"/>
    <property type="match status" value="1"/>
</dbReference>
<dbReference type="Gene3D" id="3.30.40.10">
    <property type="entry name" value="Zinc/RING finger domain, C3HC4 (zinc finger)"/>
    <property type="match status" value="2"/>
</dbReference>
<feature type="domain" description="RING-type" evidence="5">
    <location>
        <begin position="27"/>
        <end position="63"/>
    </location>
</feature>
<keyword evidence="3" id="KW-0862">Zinc</keyword>
<evidence type="ECO:0000259" key="6">
    <source>
        <dbReference type="PROSITE" id="PS51081"/>
    </source>
</evidence>
<keyword evidence="2 4" id="KW-0863">Zinc-finger</keyword>
<dbReference type="AlphaFoldDB" id="A0A1B6MLV4"/>
<evidence type="ECO:0000259" key="5">
    <source>
        <dbReference type="PROSITE" id="PS50089"/>
    </source>
</evidence>
<dbReference type="PROSITE" id="PS51081">
    <property type="entry name" value="ZF_SIAH"/>
    <property type="match status" value="1"/>
</dbReference>
<evidence type="ECO:0000256" key="4">
    <source>
        <dbReference type="PROSITE-ProRule" id="PRU00455"/>
    </source>
</evidence>
<evidence type="ECO:0008006" key="8">
    <source>
        <dbReference type="Google" id="ProtNLM"/>
    </source>
</evidence>
<evidence type="ECO:0000256" key="2">
    <source>
        <dbReference type="ARBA" id="ARBA00022771"/>
    </source>
</evidence>
<evidence type="ECO:0000256" key="3">
    <source>
        <dbReference type="ARBA" id="ARBA00022833"/>
    </source>
</evidence>
<reference evidence="7" key="1">
    <citation type="submission" date="2015-11" db="EMBL/GenBank/DDBJ databases">
        <title>De novo transcriptome assembly of four potential Pierce s Disease insect vectors from Arizona vineyards.</title>
        <authorList>
            <person name="Tassone E.E."/>
        </authorList>
    </citation>
    <scope>NUCLEOTIDE SEQUENCE</scope>
</reference>
<dbReference type="EMBL" id="GEBQ01003132">
    <property type="protein sequence ID" value="JAT36845.1"/>
    <property type="molecule type" value="Transcribed_RNA"/>
</dbReference>
<gene>
    <name evidence="7" type="ORF">g.50891</name>
</gene>
<proteinExistence type="predicted"/>